<proteinExistence type="inferred from homology"/>
<dbReference type="GO" id="GO:0003677">
    <property type="term" value="F:DNA binding"/>
    <property type="evidence" value="ECO:0007669"/>
    <property type="project" value="UniProtKB-KW"/>
</dbReference>
<evidence type="ECO:0000256" key="7">
    <source>
        <dbReference type="ARBA" id="ARBA00038129"/>
    </source>
</evidence>
<keyword evidence="2" id="KW-0805">Transcription regulation</keyword>
<feature type="compositionally biased region" description="Pro residues" evidence="9">
    <location>
        <begin position="12"/>
        <end position="67"/>
    </location>
</feature>
<evidence type="ECO:0000256" key="8">
    <source>
        <dbReference type="ARBA" id="ARBA00059992"/>
    </source>
</evidence>
<protein>
    <submittedName>
        <fullName evidence="11">Nuclear transcription factor Y subunit C-2</fullName>
    </submittedName>
</protein>
<reference evidence="11" key="1">
    <citation type="submission" date="2020-01" db="EMBL/GenBank/DDBJ databases">
        <title>Genome sequence of Kobresia littledalei, the first chromosome-level genome in the family Cyperaceae.</title>
        <authorList>
            <person name="Qu G."/>
        </authorList>
    </citation>
    <scope>NUCLEOTIDE SEQUENCE</scope>
    <source>
        <strain evidence="11">C.B.Clarke</strain>
        <tissue evidence="11">Leaf</tissue>
    </source>
</reference>
<accession>A0A833RI18</accession>
<dbReference type="OrthoDB" id="1272441at2759"/>
<evidence type="ECO:0000256" key="2">
    <source>
        <dbReference type="ARBA" id="ARBA00023015"/>
    </source>
</evidence>
<keyword evidence="5" id="KW-0539">Nucleus</keyword>
<organism evidence="11 12">
    <name type="scientific">Carex littledalei</name>
    <dbReference type="NCBI Taxonomy" id="544730"/>
    <lineage>
        <taxon>Eukaryota</taxon>
        <taxon>Viridiplantae</taxon>
        <taxon>Streptophyta</taxon>
        <taxon>Embryophyta</taxon>
        <taxon>Tracheophyta</taxon>
        <taxon>Spermatophyta</taxon>
        <taxon>Magnoliopsida</taxon>
        <taxon>Liliopsida</taxon>
        <taxon>Poales</taxon>
        <taxon>Cyperaceae</taxon>
        <taxon>Cyperoideae</taxon>
        <taxon>Cariceae</taxon>
        <taxon>Carex</taxon>
        <taxon>Carex subgen. Euthyceras</taxon>
    </lineage>
</organism>
<dbReference type="SUPFAM" id="SSF47113">
    <property type="entry name" value="Histone-fold"/>
    <property type="match status" value="1"/>
</dbReference>
<feature type="region of interest" description="Disordered" evidence="9">
    <location>
        <begin position="1"/>
        <end position="78"/>
    </location>
</feature>
<evidence type="ECO:0000256" key="5">
    <source>
        <dbReference type="ARBA" id="ARBA00023242"/>
    </source>
</evidence>
<comment type="function">
    <text evidence="8">Stimulates the transcription of various genes by recognizing and binding to a CCAAT motif in promoters.</text>
</comment>
<dbReference type="GO" id="GO:0046982">
    <property type="term" value="F:protein heterodimerization activity"/>
    <property type="evidence" value="ECO:0007669"/>
    <property type="project" value="InterPro"/>
</dbReference>
<evidence type="ECO:0000256" key="1">
    <source>
        <dbReference type="ARBA" id="ARBA00004123"/>
    </source>
</evidence>
<dbReference type="AlphaFoldDB" id="A0A833RI18"/>
<comment type="subcellular location">
    <subcellularLocation>
        <location evidence="1">Nucleus</location>
    </subcellularLocation>
</comment>
<evidence type="ECO:0000259" key="10">
    <source>
        <dbReference type="Pfam" id="PF00808"/>
    </source>
</evidence>
<evidence type="ECO:0000256" key="6">
    <source>
        <dbReference type="ARBA" id="ARBA00025911"/>
    </source>
</evidence>
<evidence type="ECO:0000313" key="12">
    <source>
        <dbReference type="Proteomes" id="UP000623129"/>
    </source>
</evidence>
<feature type="domain" description="Transcription factor CBF/NF-Y/archaeal histone" evidence="10">
    <location>
        <begin position="129"/>
        <end position="191"/>
    </location>
</feature>
<evidence type="ECO:0000313" key="11">
    <source>
        <dbReference type="EMBL" id="KAF3339892.1"/>
    </source>
</evidence>
<evidence type="ECO:0000256" key="3">
    <source>
        <dbReference type="ARBA" id="ARBA00023125"/>
    </source>
</evidence>
<dbReference type="Proteomes" id="UP000623129">
    <property type="component" value="Unassembled WGS sequence"/>
</dbReference>
<dbReference type="InterPro" id="IPR050568">
    <property type="entry name" value="Transcr_DNA_Rep_Reg"/>
</dbReference>
<keyword evidence="3" id="KW-0238">DNA-binding</keyword>
<dbReference type="CDD" id="cd22908">
    <property type="entry name" value="HFD_NFYC-like"/>
    <property type="match status" value="1"/>
</dbReference>
<dbReference type="Pfam" id="PF00808">
    <property type="entry name" value="CBFD_NFYB_HMF"/>
    <property type="match status" value="1"/>
</dbReference>
<dbReference type="EMBL" id="SWLB01000003">
    <property type="protein sequence ID" value="KAF3339892.1"/>
    <property type="molecule type" value="Genomic_DNA"/>
</dbReference>
<name>A0A833RI18_9POAL</name>
<dbReference type="Gene3D" id="1.10.20.10">
    <property type="entry name" value="Histone, subunit A"/>
    <property type="match status" value="1"/>
</dbReference>
<comment type="similarity">
    <text evidence="7">Belongs to the NFYC/HAP5 subunit family.</text>
</comment>
<evidence type="ECO:0000256" key="4">
    <source>
        <dbReference type="ARBA" id="ARBA00023163"/>
    </source>
</evidence>
<dbReference type="InterPro" id="IPR009072">
    <property type="entry name" value="Histone-fold"/>
</dbReference>
<dbReference type="InterPro" id="IPR003958">
    <property type="entry name" value="CBFA_NFYB_domain"/>
</dbReference>
<sequence length="314" mass="34040">MEMQRQRLLRAAPPPPLTLPPSQPVPPTPPPSPTGPATPPPTPPPSPASPRGPPPSPSSAPTPPPSPQAALTLVPPPKAQKHKQIFPWVPTYGISSILAMPSHQQEKVHQFWEKQKRDIERMIDFNSHELPLARVKKMMKSDDPLSKVAGDVPALFTKACEMFISELTLRGWFNTEKRHRRTLIPSDITEATYYTNNYDFLVDVIPWDRDLALKIAFNGAGLTTGNSSCNEKGGINNANIGAGTGNFSVDMGSTGFVGMRYHYMPVDPMSVFPLLEGGEASASQSSGICALVDAPYGALPNHPNQSEDGDEPIN</sequence>
<keyword evidence="4" id="KW-0804">Transcription</keyword>
<comment type="subunit">
    <text evidence="6">Heterotrimeric transcription factor composed of three components, NF-YA, NF-YB and NF-YC. NF-YB and NF-YC must interact and dimerize for NF-YA association and DNA binding.</text>
</comment>
<keyword evidence="12" id="KW-1185">Reference proteome</keyword>
<dbReference type="PANTHER" id="PTHR10252">
    <property type="entry name" value="HISTONE-LIKE TRANSCRIPTION FACTOR CCAAT-RELATED"/>
    <property type="match status" value="1"/>
</dbReference>
<gene>
    <name evidence="11" type="ORF">FCM35_KLT15663</name>
</gene>
<dbReference type="FunFam" id="1.10.20.10:FF:000062">
    <property type="entry name" value="Nuclear transcription factor Y subunit C"/>
    <property type="match status" value="1"/>
</dbReference>
<dbReference type="GO" id="GO:0005634">
    <property type="term" value="C:nucleus"/>
    <property type="evidence" value="ECO:0007669"/>
    <property type="project" value="UniProtKB-SubCell"/>
</dbReference>
<evidence type="ECO:0000256" key="9">
    <source>
        <dbReference type="SAM" id="MobiDB-lite"/>
    </source>
</evidence>
<comment type="caution">
    <text evidence="11">The sequence shown here is derived from an EMBL/GenBank/DDBJ whole genome shotgun (WGS) entry which is preliminary data.</text>
</comment>